<sequence length="1202" mass="134190">MTFRKGGNVSRLIEGGSEEKRALREKAIKEGNWLAASVKTNQLFPEMIENVTEAISAYKKAMETGQVLLKANKAFLLASINPLFLILDAMISKIQNQIDDFMGSGIYTLFINGQNPALSVYKVKSRTPNLRIKKAAISGIYVNPFTNKIEFTAYPIVDIDDMKAAEGNQPYKPGVPHEKSWEMYENNHQNYAIWNGKVFYNRVIPGVSGSAQGKPVLEKSGDGYHDITYPDSIWALGGEMQICKPSKMIEIMNAAFDDKGDVNRPVISEDGIAGALVIILGTSDPAKIVEKLAKLYNYFADIRPIKDAFDIAVELTNDLDALREEKIIVTNLCAPNPGMSNPPIEKWPIKPGKKSSIKAERDIFKIGTNSDNKEKFRRRGIDINSNKEDKVFFKNLRTREVMQILASGTATKFKAPTSGGTDETSNAEWYDHITPGISATAAEASVDLFTQGTIERYEQSIDVLHETIFPNTRPGDILVEVELDNRLGVIDEEGQPTKPDPGGGDAFKVFNSYVLKNGTKVFGEDDQKEDIMKRIMAARRWKHDSGAGARQVVLYQYYNDKIGQGGYEQELTYHRKLSQEETAQRVENMENSVLAAEHAVGSAAFKVEMAKTKLEIAKLSEPRSNLVEIGTSVERKQQHEADKVQKDKQIAEIESSIERTETRILEKEAEISEYEDKKDKALETLSAEMKAVQESESKQIDAQENLTSLETDLINIEKEVRDYEESKRQEIFQQAYDLELTRIGNSMTYVEAHPIAVAKAETESTPAKIEEKLYRDDQHYRDISLEWASLKSQKSKASQTLEAAEATVEATEANRLAQPGEYSGSLVEWYDGEIEKLKVEVNGFEEDKQSSQTKIETLEEEKVKLNEAIALENLKIASTHSRFEDKIQELELVLTNLTTKLEAAKEIERKAKIDNVGSVDVQSLREATTQSTAFGVVTDNDSTPVFSGGPDTQGARIWEELLHKLVNDDDDDQDPDKPDYDDDELGDLTDEESTWAAQMILEGSGLNAADINVDLLRHFEAILDGYLWLPNWKNQGSANLPAPRVCSVQAINKNTLKKENIPESVYPDFWSMNVEDAVPALRPILELLIDFLEGLKGIGSGLIKKIDDLIEFIEEKIVPKLEKILKLMEEFLALLKIGIVDAGIYFLYIPPANGGTERVRNKLINAGNAPPENIDFTYGMMLFLGGDGSQKTAKLLEAAGLV</sequence>
<accession>A0A381SSB6</accession>
<name>A0A381SSB6_9ZZZZ</name>
<dbReference type="EMBL" id="UINC01003426">
    <property type="protein sequence ID" value="SVA06228.1"/>
    <property type="molecule type" value="Genomic_DNA"/>
</dbReference>
<reference evidence="3" key="1">
    <citation type="submission" date="2018-05" db="EMBL/GenBank/DDBJ databases">
        <authorList>
            <person name="Lanie J.A."/>
            <person name="Ng W.-L."/>
            <person name="Kazmierczak K.M."/>
            <person name="Andrzejewski T.M."/>
            <person name="Davidsen T.M."/>
            <person name="Wayne K.J."/>
            <person name="Tettelin H."/>
            <person name="Glass J.I."/>
            <person name="Rusch D."/>
            <person name="Podicherti R."/>
            <person name="Tsui H.-C.T."/>
            <person name="Winkler M.E."/>
        </authorList>
    </citation>
    <scope>NUCLEOTIDE SEQUENCE</scope>
</reference>
<evidence type="ECO:0000256" key="2">
    <source>
        <dbReference type="SAM" id="MobiDB-lite"/>
    </source>
</evidence>
<feature type="region of interest" description="Disordered" evidence="2">
    <location>
        <begin position="967"/>
        <end position="987"/>
    </location>
</feature>
<evidence type="ECO:0000256" key="1">
    <source>
        <dbReference type="SAM" id="Coils"/>
    </source>
</evidence>
<keyword evidence="1" id="KW-0175">Coiled coil</keyword>
<proteinExistence type="predicted"/>
<evidence type="ECO:0000313" key="3">
    <source>
        <dbReference type="EMBL" id="SVA06228.1"/>
    </source>
</evidence>
<feature type="coiled-coil region" evidence="1">
    <location>
        <begin position="650"/>
        <end position="726"/>
    </location>
</feature>
<protein>
    <submittedName>
        <fullName evidence="3">Uncharacterized protein</fullName>
    </submittedName>
</protein>
<gene>
    <name evidence="3" type="ORF">METZ01_LOCUS59082</name>
</gene>
<feature type="coiled-coil region" evidence="1">
    <location>
        <begin position="794"/>
        <end position="907"/>
    </location>
</feature>
<organism evidence="3">
    <name type="scientific">marine metagenome</name>
    <dbReference type="NCBI Taxonomy" id="408172"/>
    <lineage>
        <taxon>unclassified sequences</taxon>
        <taxon>metagenomes</taxon>
        <taxon>ecological metagenomes</taxon>
    </lineage>
</organism>
<dbReference type="AlphaFoldDB" id="A0A381SSB6"/>
<feature type="compositionally biased region" description="Acidic residues" evidence="2">
    <location>
        <begin position="968"/>
        <end position="987"/>
    </location>
</feature>